<feature type="binding site" evidence="1">
    <location>
        <position position="21"/>
    </location>
    <ligand>
        <name>Zn(2+)</name>
        <dbReference type="ChEBI" id="CHEBI:29105"/>
    </ligand>
</feature>
<dbReference type="GO" id="GO:0008725">
    <property type="term" value="F:DNA-3-methyladenine glycosylase activity"/>
    <property type="evidence" value="ECO:0007669"/>
    <property type="project" value="InterPro"/>
</dbReference>
<dbReference type="PANTHER" id="PTHR30037:SF4">
    <property type="entry name" value="DNA-3-METHYLADENINE GLYCOSYLASE I"/>
    <property type="match status" value="1"/>
</dbReference>
<name>A0A9X2L988_9PROT</name>
<dbReference type="GO" id="GO:0006284">
    <property type="term" value="P:base-excision repair"/>
    <property type="evidence" value="ECO:0007669"/>
    <property type="project" value="InterPro"/>
</dbReference>
<gene>
    <name evidence="2" type="ORF">NOG11_07865</name>
</gene>
<dbReference type="EMBL" id="JANIBC010000004">
    <property type="protein sequence ID" value="MCQ8185306.1"/>
    <property type="molecule type" value="Genomic_DNA"/>
</dbReference>
<proteinExistence type="predicted"/>
<dbReference type="SUPFAM" id="SSF48150">
    <property type="entry name" value="DNA-glycosylase"/>
    <property type="match status" value="1"/>
</dbReference>
<dbReference type="PANTHER" id="PTHR30037">
    <property type="entry name" value="DNA-3-METHYLADENINE GLYCOSYLASE 1"/>
    <property type="match status" value="1"/>
</dbReference>
<evidence type="ECO:0000313" key="3">
    <source>
        <dbReference type="Proteomes" id="UP001142610"/>
    </source>
</evidence>
<reference evidence="2" key="1">
    <citation type="submission" date="2022-07" db="EMBL/GenBank/DDBJ databases">
        <title>Parvularcula maris sp. nov., an algicidal bacterium isolated from seawater.</title>
        <authorList>
            <person name="Li F."/>
        </authorList>
    </citation>
    <scope>NUCLEOTIDE SEQUENCE</scope>
    <source>
        <strain evidence="2">BGMRC 0090</strain>
    </source>
</reference>
<dbReference type="InterPro" id="IPR052891">
    <property type="entry name" value="DNA-3mA_glycosylase"/>
</dbReference>
<protein>
    <submittedName>
        <fullName evidence="2">DNA-3-methyladenine glycosylase I</fullName>
    </submittedName>
</protein>
<feature type="binding site" evidence="1">
    <location>
        <position position="178"/>
    </location>
    <ligand>
        <name>Zn(2+)</name>
        <dbReference type="ChEBI" id="CHEBI:29105"/>
    </ligand>
</feature>
<feature type="binding site" evidence="1">
    <location>
        <position position="7"/>
    </location>
    <ligand>
        <name>Zn(2+)</name>
        <dbReference type="ChEBI" id="CHEBI:29105"/>
    </ligand>
</feature>
<dbReference type="RefSeq" id="WP_256619176.1">
    <property type="nucleotide sequence ID" value="NZ_JANIBC010000004.1"/>
</dbReference>
<keyword evidence="1" id="KW-0479">Metal-binding</keyword>
<evidence type="ECO:0000256" key="1">
    <source>
        <dbReference type="PIRSR" id="PIRSR605019-1"/>
    </source>
</evidence>
<dbReference type="GO" id="GO:0046872">
    <property type="term" value="F:metal ion binding"/>
    <property type="evidence" value="ECO:0007669"/>
    <property type="project" value="UniProtKB-KW"/>
</dbReference>
<dbReference type="AlphaFoldDB" id="A0A9X2L988"/>
<organism evidence="2 3">
    <name type="scientific">Parvularcula maris</name>
    <dbReference type="NCBI Taxonomy" id="2965077"/>
    <lineage>
        <taxon>Bacteria</taxon>
        <taxon>Pseudomonadati</taxon>
        <taxon>Pseudomonadota</taxon>
        <taxon>Alphaproteobacteria</taxon>
        <taxon>Parvularculales</taxon>
        <taxon>Parvularculaceae</taxon>
        <taxon>Parvularcula</taxon>
    </lineage>
</organism>
<feature type="binding site" evidence="1">
    <location>
        <position position="182"/>
    </location>
    <ligand>
        <name>Zn(2+)</name>
        <dbReference type="ChEBI" id="CHEBI:29105"/>
    </ligand>
</feature>
<evidence type="ECO:0000313" key="2">
    <source>
        <dbReference type="EMBL" id="MCQ8185306.1"/>
    </source>
</evidence>
<keyword evidence="3" id="KW-1185">Reference proteome</keyword>
<comment type="caution">
    <text evidence="2">The sequence shown here is derived from an EMBL/GenBank/DDBJ whole genome shotgun (WGS) entry which is preliminary data.</text>
</comment>
<accession>A0A9X2L988</accession>
<sequence length="189" mass="21900">MTNPTRCPWPTNGDALYEHYHDTEWGVPEYDDRALFEKLVLDGFQAGLSWRTILHKRENFREAFDGFDPEAIARWDEAKIEELLANPGIIRSRLKIEGARKNARAWLEVMEKESFSEWLWSYWGGIPVQTNLERIEDMPAKTPISEQMSKDLKKRGFTFCGPVIVYAFAQAVGMVNDHLTCCFRHGELS</sequence>
<dbReference type="Proteomes" id="UP001142610">
    <property type="component" value="Unassembled WGS sequence"/>
</dbReference>
<dbReference type="InterPro" id="IPR005019">
    <property type="entry name" value="Adenine_glyco"/>
</dbReference>
<dbReference type="InterPro" id="IPR011257">
    <property type="entry name" value="DNA_glycosylase"/>
</dbReference>
<dbReference type="Gene3D" id="1.10.340.30">
    <property type="entry name" value="Hypothetical protein, domain 2"/>
    <property type="match status" value="1"/>
</dbReference>
<keyword evidence="1" id="KW-0862">Zinc</keyword>
<dbReference type="Pfam" id="PF03352">
    <property type="entry name" value="Adenine_glyco"/>
    <property type="match status" value="1"/>
</dbReference>